<accession>A0ABX8TEM8</accession>
<evidence type="ECO:0000313" key="2">
    <source>
        <dbReference type="EMBL" id="QYC09661.1"/>
    </source>
</evidence>
<evidence type="ECO:0000313" key="3">
    <source>
        <dbReference type="Proteomes" id="UP000824334"/>
    </source>
</evidence>
<evidence type="ECO:0000256" key="1">
    <source>
        <dbReference type="SAM" id="SignalP"/>
    </source>
</evidence>
<name>A0ABX8TEM8_9CAUL</name>
<feature type="signal peptide" evidence="1">
    <location>
        <begin position="1"/>
        <end position="22"/>
    </location>
</feature>
<gene>
    <name evidence="2" type="ORF">KWG56_13885</name>
</gene>
<sequence>MKMKSIAAAAAALLAAAGIASAAEAQNRQRSYQAYAIIDIETEAAKGVIIDAAERVLEGYASDFQSNRPIAVQTPEQPGRFVLSNPLAESRLAGLAALGGVSTQQFMVATCDGAVWTAHVTRRVSGSQELRTTLCLFPYAREDRQGYHLNMFASDTAMSGGGVTERLGRALANRLVGTPQEFTENMLRGTVQAIEARTGASAILIEGEPEIPGLAWKR</sequence>
<dbReference type="Proteomes" id="UP000824334">
    <property type="component" value="Chromosome"/>
</dbReference>
<keyword evidence="3" id="KW-1185">Reference proteome</keyword>
<feature type="chain" id="PRO_5047074363" evidence="1">
    <location>
        <begin position="23"/>
        <end position="218"/>
    </location>
</feature>
<keyword evidence="1" id="KW-0732">Signal</keyword>
<dbReference type="EMBL" id="CP080034">
    <property type="protein sequence ID" value="QYC09661.1"/>
    <property type="molecule type" value="Genomic_DNA"/>
</dbReference>
<organism evidence="2 3">
    <name type="scientific">Brevundimonas nasdae</name>
    <dbReference type="NCBI Taxonomy" id="172043"/>
    <lineage>
        <taxon>Bacteria</taxon>
        <taxon>Pseudomonadati</taxon>
        <taxon>Pseudomonadota</taxon>
        <taxon>Alphaproteobacteria</taxon>
        <taxon>Caulobacterales</taxon>
        <taxon>Caulobacteraceae</taxon>
        <taxon>Brevundimonas</taxon>
    </lineage>
</organism>
<dbReference type="GeneID" id="94376373"/>
<proteinExistence type="predicted"/>
<protein>
    <submittedName>
        <fullName evidence="2">Uncharacterized protein</fullName>
    </submittedName>
</protein>
<dbReference type="RefSeq" id="WP_153923403.1">
    <property type="nucleotide sequence ID" value="NZ_CP080034.1"/>
</dbReference>
<reference evidence="2 3" key="1">
    <citation type="submission" date="2021-07" db="EMBL/GenBank/DDBJ databases">
        <title>Isolation and characterization of bacteria from a gold mining with a capacity of golden bioaccumulation.</title>
        <authorList>
            <person name="Yang X.J."/>
        </authorList>
    </citation>
    <scope>NUCLEOTIDE SEQUENCE [LARGE SCALE GENOMIC DNA]</scope>
    <source>
        <strain evidence="2 3">Au29</strain>
    </source>
</reference>